<keyword evidence="1" id="KW-0732">Signal</keyword>
<feature type="signal peptide" evidence="1">
    <location>
        <begin position="1"/>
        <end position="18"/>
    </location>
</feature>
<dbReference type="NCBIfam" id="TIGR04131">
    <property type="entry name" value="Bac_Flav_CTERM"/>
    <property type="match status" value="1"/>
</dbReference>
<dbReference type="Gene3D" id="2.60.40.10">
    <property type="entry name" value="Immunoglobulins"/>
    <property type="match status" value="1"/>
</dbReference>
<sequence length="901" mass="98294">MKLIFTLFFVLLSTASFAQHPAAHWYLGGNSDLDFTTTPATLRLKSTGTTNQATTFSDSTGRVAFYVNEAGIFSRNGQQMPNGTLALRDFSNPTLYLILKPGSTTLCYVFYTGFINYANNTFGGLYYALVDMAANGGAGAVLQRDQLIEPNLHGSFTISGQCANGDYWLVGGYGTSIPGSEKIVAHRITASGVAPQVAESVPVPAQWSYGYKLSPTSNWLVYNYQNPNNPAPLGSVLCRFDVNTGQVTRVATLSTNFKSYAGTTSNWRPEFSASGNKLYLMKADTLIQFDVSTPSATTILGSRRLIYGSNGPTFNFQQLGPDGRIYSSNDANTALSVIQSPELSGQVCDLRLNIYPGPGWSPFLPSIASHLLYRSPLQPDAGPDRTVCVGEATSLGGTPVSAAYTWSPNTYLHSATTAKPTFRYTGPPVTAPTDLWYTVAVNDGNCTLRDRVKVTVQPTPAAPLISGSRSVCPGIQGVEYEVAAQAGLTYRWQIIGGTLVSGQGTAKVTVNWGPRIPQATVQVVAYNSSSCTNIATLPVRINPALQTETPTGETPVCLNQQDGVAYTVTKTTGSVYTWGIRGGRVMTGKGSSRITVNWTGLGQHRLWVQEQAVADTICYGVSDTLRVNVFQDPTTLSLSAVSIGLGSDNEATISWALSQPLTNNQRITVLRRAAGSSAWQDAAQVPTALGSYTDKGVAADDYSYEYLLRTRNNCDEPLETILHRTIRLTGVARPGDDKLDLIWNAYTGWPPADTRYELWRKVDKEDAYTLLRPLSNSSFSVSDLDALAGFEHHYKIRANNTKNALVVWSNEVELSFEHALIIANIFTPNGDKRNDTFRIPKLELYPENELTVFNRYGKQVFQQKNYTGSWSGADLGNGVYYYQLFLKRLNTYHKGWVQIAK</sequence>
<feature type="domain" description="PKD-like" evidence="2">
    <location>
        <begin position="462"/>
        <end position="538"/>
    </location>
</feature>
<evidence type="ECO:0000313" key="4">
    <source>
        <dbReference type="Proteomes" id="UP000198131"/>
    </source>
</evidence>
<dbReference type="Pfam" id="PF13585">
    <property type="entry name" value="CHU_C"/>
    <property type="match status" value="1"/>
</dbReference>
<organism evidence="3 4">
    <name type="scientific">Hymenobacter gelipurpurascens</name>
    <dbReference type="NCBI Taxonomy" id="89968"/>
    <lineage>
        <taxon>Bacteria</taxon>
        <taxon>Pseudomonadati</taxon>
        <taxon>Bacteroidota</taxon>
        <taxon>Cytophagia</taxon>
        <taxon>Cytophagales</taxon>
        <taxon>Hymenobacteraceae</taxon>
        <taxon>Hymenobacter</taxon>
    </lineage>
</organism>
<dbReference type="InterPro" id="IPR013783">
    <property type="entry name" value="Ig-like_fold"/>
</dbReference>
<dbReference type="Proteomes" id="UP000198131">
    <property type="component" value="Unassembled WGS sequence"/>
</dbReference>
<dbReference type="AlphaFoldDB" id="A0A212TJV5"/>
<evidence type="ECO:0000256" key="1">
    <source>
        <dbReference type="SAM" id="SignalP"/>
    </source>
</evidence>
<dbReference type="InterPro" id="IPR045829">
    <property type="entry name" value="PKD_6"/>
</dbReference>
<dbReference type="Pfam" id="PF19408">
    <property type="entry name" value="PKD_6"/>
    <property type="match status" value="1"/>
</dbReference>
<keyword evidence="4" id="KW-1185">Reference proteome</keyword>
<feature type="chain" id="PRO_5013301700" evidence="1">
    <location>
        <begin position="19"/>
        <end position="901"/>
    </location>
</feature>
<reference evidence="4" key="1">
    <citation type="submission" date="2017-06" db="EMBL/GenBank/DDBJ databases">
        <authorList>
            <person name="Varghese N."/>
            <person name="Submissions S."/>
        </authorList>
    </citation>
    <scope>NUCLEOTIDE SEQUENCE [LARGE SCALE GENOMIC DNA]</scope>
    <source>
        <strain evidence="4">DSM 11116</strain>
    </source>
</reference>
<gene>
    <name evidence="3" type="ORF">SAMN06265337_1549</name>
</gene>
<evidence type="ECO:0000259" key="2">
    <source>
        <dbReference type="Pfam" id="PF19408"/>
    </source>
</evidence>
<name>A0A212TJV5_9BACT</name>
<dbReference type="EMBL" id="FYEW01000001">
    <property type="protein sequence ID" value="SNC66253.1"/>
    <property type="molecule type" value="Genomic_DNA"/>
</dbReference>
<protein>
    <submittedName>
        <fullName evidence="3">Gliding motility-associated C-terminal domain-containing protein</fullName>
    </submittedName>
</protein>
<dbReference type="SUPFAM" id="SSF82171">
    <property type="entry name" value="DPP6 N-terminal domain-like"/>
    <property type="match status" value="1"/>
</dbReference>
<accession>A0A212TJV5</accession>
<evidence type="ECO:0000313" key="3">
    <source>
        <dbReference type="EMBL" id="SNC66253.1"/>
    </source>
</evidence>
<proteinExistence type="predicted"/>
<dbReference type="InterPro" id="IPR026341">
    <property type="entry name" value="T9SS_type_B"/>
</dbReference>
<dbReference type="RefSeq" id="WP_212590371.1">
    <property type="nucleotide sequence ID" value="NZ_FYEW01000001.1"/>
</dbReference>